<dbReference type="AlphaFoldDB" id="Q50FT0"/>
<dbReference type="EMBL" id="AY681277">
    <property type="protein sequence ID" value="AAW56165.1"/>
    <property type="molecule type" value="Genomic_DNA"/>
</dbReference>
<protein>
    <submittedName>
        <fullName evidence="1">Cj81-133</fullName>
    </submittedName>
</protein>
<sequence length="39" mass="4805">MNLYINFYFLFKILSINQVADHANNFFKRTKFIQSIQIY</sequence>
<organism evidence="1">
    <name type="scientific">Campylobacter jejuni</name>
    <dbReference type="NCBI Taxonomy" id="197"/>
    <lineage>
        <taxon>Bacteria</taxon>
        <taxon>Pseudomonadati</taxon>
        <taxon>Campylobacterota</taxon>
        <taxon>Epsilonproteobacteria</taxon>
        <taxon>Campylobacterales</taxon>
        <taxon>Campylobacteraceae</taxon>
        <taxon>Campylobacter</taxon>
    </lineage>
</organism>
<name>Q50FT0_CAMJU</name>
<reference evidence="1" key="1">
    <citation type="journal article" date="2005" name="J. Clin. Microbiol.">
        <title>Genomic diversity in Campylobacter jejuni: identification of C. jejuni 81-176-specific genes.</title>
        <authorList>
            <person name="Poly F."/>
            <person name="Threadgill D."/>
            <person name="Stintzi A."/>
        </authorList>
    </citation>
    <scope>NUCLEOTIDE SEQUENCE</scope>
    <source>
        <strain evidence="1">81-176</strain>
    </source>
</reference>
<proteinExistence type="predicted"/>
<evidence type="ECO:0000313" key="1">
    <source>
        <dbReference type="EMBL" id="AAW56165.1"/>
    </source>
</evidence>
<accession>Q50FT0</accession>